<keyword evidence="3" id="KW-1185">Reference proteome</keyword>
<sequence length="203" mass="23129">MHHHYKLIGQFRWYRVWVAMMVLLAMGWSAAAGAAVPALLQVAEKYISCSKPILREHGHYTSQGRGGFGAVIQGEPVYFDLADRILVAFDSVNHAETVVHLKIDRPLVNEFNEQAVWRERMLQDVADRSGVVLDRSSPRAGITLFTINKTSLTGKFAGQSMLIDQDRNVMVEWDWNILERYRGPNDVKALQTEVWKYLIPCLD</sequence>
<dbReference type="EMBL" id="JACHBX010000002">
    <property type="protein sequence ID" value="MBB6133786.1"/>
    <property type="molecule type" value="Genomic_DNA"/>
</dbReference>
<protein>
    <submittedName>
        <fullName evidence="2">Uncharacterized protein</fullName>
    </submittedName>
</protein>
<comment type="caution">
    <text evidence="2">The sequence shown here is derived from an EMBL/GenBank/DDBJ whole genome shotgun (WGS) entry which is preliminary data.</text>
</comment>
<reference evidence="2 3" key="1">
    <citation type="submission" date="2020-08" db="EMBL/GenBank/DDBJ databases">
        <title>The Agave Microbiome: Exploring the role of microbial communities in plant adaptations to desert environments.</title>
        <authorList>
            <person name="Partida-Martinez L.P."/>
        </authorList>
    </citation>
    <scope>NUCLEOTIDE SEQUENCE [LARGE SCALE GENOMIC DNA]</scope>
    <source>
        <strain evidence="2 3">AT3.2</strain>
    </source>
</reference>
<evidence type="ECO:0000313" key="2">
    <source>
        <dbReference type="EMBL" id="MBB6133786.1"/>
    </source>
</evidence>
<keyword evidence="1" id="KW-0812">Transmembrane</keyword>
<dbReference type="RefSeq" id="WP_183553811.1">
    <property type="nucleotide sequence ID" value="NZ_JACHBX010000002.1"/>
</dbReference>
<evidence type="ECO:0000313" key="3">
    <source>
        <dbReference type="Proteomes" id="UP000540787"/>
    </source>
</evidence>
<evidence type="ECO:0000256" key="1">
    <source>
        <dbReference type="SAM" id="Phobius"/>
    </source>
</evidence>
<proteinExistence type="predicted"/>
<name>A0A7W9WZM1_9BURK</name>
<feature type="transmembrane region" description="Helical" evidence="1">
    <location>
        <begin position="16"/>
        <end position="40"/>
    </location>
</feature>
<dbReference type="AlphaFoldDB" id="A0A7W9WZM1"/>
<accession>A0A7W9WZM1</accession>
<keyword evidence="1" id="KW-0472">Membrane</keyword>
<dbReference type="Proteomes" id="UP000540787">
    <property type="component" value="Unassembled WGS sequence"/>
</dbReference>
<gene>
    <name evidence="2" type="ORF">HD842_001928</name>
</gene>
<organism evidence="2 3">
    <name type="scientific">Massilia aurea</name>
    <dbReference type="NCBI Taxonomy" id="373040"/>
    <lineage>
        <taxon>Bacteria</taxon>
        <taxon>Pseudomonadati</taxon>
        <taxon>Pseudomonadota</taxon>
        <taxon>Betaproteobacteria</taxon>
        <taxon>Burkholderiales</taxon>
        <taxon>Oxalobacteraceae</taxon>
        <taxon>Telluria group</taxon>
        <taxon>Massilia</taxon>
    </lineage>
</organism>
<keyword evidence="1" id="KW-1133">Transmembrane helix</keyword>